<dbReference type="RefSeq" id="WP_101161350.1">
    <property type="nucleotide sequence ID" value="NZ_CP030031.1"/>
</dbReference>
<feature type="transmembrane region" description="Helical" evidence="1">
    <location>
        <begin position="121"/>
        <end position="140"/>
    </location>
</feature>
<dbReference type="AlphaFoldDB" id="A0A3D3FZB8"/>
<dbReference type="Proteomes" id="UP000262257">
    <property type="component" value="Unassembled WGS sequence"/>
</dbReference>
<comment type="caution">
    <text evidence="2">The sequence shown here is derived from an EMBL/GenBank/DDBJ whole genome shotgun (WGS) entry which is preliminary data.</text>
</comment>
<evidence type="ECO:0000313" key="2">
    <source>
        <dbReference type="EMBL" id="HCM31136.1"/>
    </source>
</evidence>
<dbReference type="KEGG" id="arj:DOM24_09000"/>
<dbReference type="EMBL" id="DPXL01000075">
    <property type="protein sequence ID" value="HCM31136.1"/>
    <property type="molecule type" value="Genomic_DNA"/>
</dbReference>
<keyword evidence="1" id="KW-0812">Transmembrane</keyword>
<evidence type="ECO:0000313" key="3">
    <source>
        <dbReference type="Proteomes" id="UP000262257"/>
    </source>
</evidence>
<gene>
    <name evidence="2" type="ORF">DIC32_05655</name>
</gene>
<sequence>MELELLGELFGVEIHRPLQREEIRKALIARNELRDQLKQEKNLSSDHITLQLNDKIHVFAYRLEESESEQFYNYLTEECKKLKPEQDEQSLISTSSNTLKTEISPLSSETMEEKQPMIWKFLPWVLGVIFLLLLFSLFTFR</sequence>
<proteinExistence type="predicted"/>
<keyword evidence="1" id="KW-1133">Transmembrane helix</keyword>
<keyword evidence="1" id="KW-0472">Membrane</keyword>
<evidence type="ECO:0000256" key="1">
    <source>
        <dbReference type="SAM" id="Phobius"/>
    </source>
</evidence>
<dbReference type="GeneID" id="56306221"/>
<name>A0A3D3FZB8_ACIRA</name>
<protein>
    <submittedName>
        <fullName evidence="2">Uncharacterized protein</fullName>
    </submittedName>
</protein>
<accession>A0A3D3FZB8</accession>
<reference evidence="2 3" key="1">
    <citation type="journal article" date="2018" name="Nat. Biotechnol.">
        <title>A standardized bacterial taxonomy based on genome phylogeny substantially revises the tree of life.</title>
        <authorList>
            <person name="Parks D.H."/>
            <person name="Chuvochina M."/>
            <person name="Waite D.W."/>
            <person name="Rinke C."/>
            <person name="Skarshewski A."/>
            <person name="Chaumeil P.A."/>
            <person name="Hugenholtz P."/>
        </authorList>
    </citation>
    <scope>NUCLEOTIDE SEQUENCE [LARGE SCALE GENOMIC DNA]</scope>
    <source>
        <strain evidence="2">UBA10045</strain>
    </source>
</reference>
<organism evidence="2 3">
    <name type="scientific">Acinetobacter radioresistens</name>
    <dbReference type="NCBI Taxonomy" id="40216"/>
    <lineage>
        <taxon>Bacteria</taxon>
        <taxon>Pseudomonadati</taxon>
        <taxon>Pseudomonadota</taxon>
        <taxon>Gammaproteobacteria</taxon>
        <taxon>Moraxellales</taxon>
        <taxon>Moraxellaceae</taxon>
        <taxon>Acinetobacter</taxon>
    </lineage>
</organism>